<keyword evidence="2" id="KW-0963">Cytoplasm</keyword>
<dbReference type="InterPro" id="IPR003996">
    <property type="entry name" value="RTX_toxin-activating_protC_bac"/>
</dbReference>
<evidence type="ECO:0000313" key="3">
    <source>
        <dbReference type="EMBL" id="MCM2566135.1"/>
    </source>
</evidence>
<keyword evidence="2" id="KW-0808">Transferase</keyword>
<dbReference type="RefSeq" id="WP_251349733.1">
    <property type="nucleotide sequence ID" value="NZ_JAMQGR010000003.1"/>
</dbReference>
<keyword evidence="2" id="KW-0204">Cytolysis</keyword>
<name>A0ABT0WQ09_9BURK</name>
<evidence type="ECO:0000256" key="2">
    <source>
        <dbReference type="RuleBase" id="RU368102"/>
    </source>
</evidence>
<comment type="function">
    <text evidence="2">Involved in fatty acylation of protoxin at internal lysine residues, thereby converting it to the active toxin.</text>
</comment>
<comment type="caution">
    <text evidence="3">The sequence shown here is derived from an EMBL/GenBank/DDBJ whole genome shotgun (WGS) entry which is preliminary data.</text>
</comment>
<dbReference type="Proteomes" id="UP001202243">
    <property type="component" value="Unassembled WGS sequence"/>
</dbReference>
<proteinExistence type="inferred from homology"/>
<dbReference type="EC" id="2.3.1.-" evidence="2"/>
<comment type="subcellular location">
    <subcellularLocation>
        <location evidence="2">Cytoplasm</location>
    </subcellularLocation>
</comment>
<dbReference type="EMBL" id="JAMQGR010000003">
    <property type="protein sequence ID" value="MCM2566135.1"/>
    <property type="molecule type" value="Genomic_DNA"/>
</dbReference>
<keyword evidence="2" id="KW-0012">Acyltransferase</keyword>
<evidence type="ECO:0000256" key="1">
    <source>
        <dbReference type="ARBA" id="ARBA00005686"/>
    </source>
</evidence>
<organism evidence="3 4">
    <name type="scientific">Janthinobacterium kumbetense</name>
    <dbReference type="NCBI Taxonomy" id="2950280"/>
    <lineage>
        <taxon>Bacteria</taxon>
        <taxon>Pseudomonadati</taxon>
        <taxon>Pseudomonadota</taxon>
        <taxon>Betaproteobacteria</taxon>
        <taxon>Burkholderiales</taxon>
        <taxon>Oxalobacteraceae</taxon>
        <taxon>Janthinobacterium</taxon>
    </lineage>
</organism>
<gene>
    <name evidence="3" type="ORF">NCG91_11060</name>
</gene>
<protein>
    <recommendedName>
        <fullName evidence="2">RTX toxin-activating lysine-acyltransferase</fullName>
        <ecNumber evidence="2">2.3.1.-</ecNumber>
    </recommendedName>
</protein>
<keyword evidence="4" id="KW-1185">Reference proteome</keyword>
<sequence length="181" mass="21095">MRNSFLRVYDRPAQKIQETAEILGHIIIIMKNNPAYANREISYLSNNLLNAILQKNIKIYFNIEGFPVGYIAWAYLDSSTELRIMKTNNANISAEEWNCGNSLWIMDFLAPSGNLMYILNDLRDDVFLAEKKIRYFRIRNEERIYKEITRNRKNYFFLAPSRGIGSCTCGKSDCPAFKNLI</sequence>
<accession>A0ABT0WQ09</accession>
<dbReference type="Pfam" id="PF02794">
    <property type="entry name" value="HlyC"/>
    <property type="match status" value="1"/>
</dbReference>
<evidence type="ECO:0000313" key="4">
    <source>
        <dbReference type="Proteomes" id="UP001202243"/>
    </source>
</evidence>
<comment type="similarity">
    <text evidence="1 2">Belongs to the RTX toxin acyltransferase family.</text>
</comment>
<reference evidence="3 4" key="1">
    <citation type="submission" date="2022-06" db="EMBL/GenBank/DDBJ databases">
        <title>Janthinobacterium kumbetensis sp. nov., isolated from spring water in Turkey.</title>
        <authorList>
            <person name="Inan Bektas K."/>
            <person name="Belduz A.A."/>
            <person name="Canakci S."/>
            <person name="Nalcaoglu A."/>
            <person name="Ceylan E."/>
            <person name="Kati H."/>
        </authorList>
    </citation>
    <scope>NUCLEOTIDE SEQUENCE [LARGE SCALE GENOMIC DNA]</scope>
    <source>
        <strain evidence="3 4">GK</strain>
    </source>
</reference>